<evidence type="ECO:0000256" key="1">
    <source>
        <dbReference type="ARBA" id="ARBA00007598"/>
    </source>
</evidence>
<accession>A0ABR4H038</accession>
<protein>
    <submittedName>
        <fullName evidence="6">Uncharacterized protein</fullName>
    </submittedName>
</protein>
<reference evidence="6 7" key="1">
    <citation type="submission" date="2024-07" db="EMBL/GenBank/DDBJ databases">
        <title>Section-level genome sequencing and comparative genomics of Aspergillus sections Usti and Cavernicolus.</title>
        <authorList>
            <consortium name="Lawrence Berkeley National Laboratory"/>
            <person name="Nybo J.L."/>
            <person name="Vesth T.C."/>
            <person name="Theobald S."/>
            <person name="Frisvad J.C."/>
            <person name="Larsen T.O."/>
            <person name="Kjaerboelling I."/>
            <person name="Rothschild-Mancinelli K."/>
            <person name="Lyhne E.K."/>
            <person name="Kogle M.E."/>
            <person name="Barry K."/>
            <person name="Clum A."/>
            <person name="Na H."/>
            <person name="Ledsgaard L."/>
            <person name="Lin J."/>
            <person name="Lipzen A."/>
            <person name="Kuo A."/>
            <person name="Riley R."/>
            <person name="Mondo S."/>
            <person name="Labutti K."/>
            <person name="Haridas S."/>
            <person name="Pangalinan J."/>
            <person name="Salamov A.A."/>
            <person name="Simmons B.A."/>
            <person name="Magnuson J.K."/>
            <person name="Chen J."/>
            <person name="Drula E."/>
            <person name="Henrissat B."/>
            <person name="Wiebenga A."/>
            <person name="Lubbers R.J."/>
            <person name="Gomes A.C."/>
            <person name="Makela M.R."/>
            <person name="Stajich J."/>
            <person name="Grigoriev I.V."/>
            <person name="Mortensen U.H."/>
            <person name="De Vries R.P."/>
            <person name="Baker S.E."/>
            <person name="Andersen M.R."/>
        </authorList>
    </citation>
    <scope>NUCLEOTIDE SEQUENCE [LARGE SCALE GENOMIC DNA]</scope>
    <source>
        <strain evidence="6 7">CBS 588.65</strain>
    </source>
</reference>
<dbReference type="SUPFAM" id="SSF48179">
    <property type="entry name" value="6-phosphogluconate dehydrogenase C-terminal domain-like"/>
    <property type="match status" value="1"/>
</dbReference>
<evidence type="ECO:0000259" key="5">
    <source>
        <dbReference type="Pfam" id="PF14833"/>
    </source>
</evidence>
<dbReference type="PANTHER" id="PTHR43580">
    <property type="entry name" value="OXIDOREDUCTASE GLYR1-RELATED"/>
    <property type="match status" value="1"/>
</dbReference>
<dbReference type="SUPFAM" id="SSF53756">
    <property type="entry name" value="UDP-Glycosyltransferase/glycogen phosphorylase"/>
    <property type="match status" value="1"/>
</dbReference>
<dbReference type="Gene3D" id="3.40.50.720">
    <property type="entry name" value="NAD(P)-binding Rossmann-like Domain"/>
    <property type="match status" value="1"/>
</dbReference>
<dbReference type="InterPro" id="IPR008927">
    <property type="entry name" value="6-PGluconate_DH-like_C_sf"/>
</dbReference>
<dbReference type="InterPro" id="IPR002213">
    <property type="entry name" value="UDP_glucos_trans"/>
</dbReference>
<dbReference type="PANTHER" id="PTHR43580:SF3">
    <property type="entry name" value="6-PHOSPHOGLUCONATE DEHYDROGENASE FAMILY PROTEIN (AFU_ORTHOLOGUE AFUA_2G11600)"/>
    <property type="match status" value="1"/>
</dbReference>
<dbReference type="Pfam" id="PF14833">
    <property type="entry name" value="NAD_binding_11"/>
    <property type="match status" value="1"/>
</dbReference>
<organism evidence="6 7">
    <name type="scientific">Aspergillus granulosus</name>
    <dbReference type="NCBI Taxonomy" id="176169"/>
    <lineage>
        <taxon>Eukaryota</taxon>
        <taxon>Fungi</taxon>
        <taxon>Dikarya</taxon>
        <taxon>Ascomycota</taxon>
        <taxon>Pezizomycotina</taxon>
        <taxon>Eurotiomycetes</taxon>
        <taxon>Eurotiomycetidae</taxon>
        <taxon>Eurotiales</taxon>
        <taxon>Aspergillaceae</taxon>
        <taxon>Aspergillus</taxon>
        <taxon>Aspergillus subgen. Nidulantes</taxon>
    </lineage>
</organism>
<dbReference type="Pfam" id="PF06722">
    <property type="entry name" value="EryCIII-like_C"/>
    <property type="match status" value="1"/>
</dbReference>
<keyword evidence="7" id="KW-1185">Reference proteome</keyword>
<comment type="similarity">
    <text evidence="1">Belongs to the HIBADH-related family. NP60 subfamily.</text>
</comment>
<feature type="domain" description="6-phosphogluconate dehydrogenase NADP-binding" evidence="3">
    <location>
        <begin position="472"/>
        <end position="638"/>
    </location>
</feature>
<keyword evidence="2" id="KW-0808">Transferase</keyword>
<dbReference type="Gene3D" id="3.40.50.2000">
    <property type="entry name" value="Glycogen Phosphorylase B"/>
    <property type="match status" value="2"/>
</dbReference>
<dbReference type="InterPro" id="IPR036291">
    <property type="entry name" value="NAD(P)-bd_dom_sf"/>
</dbReference>
<dbReference type="Proteomes" id="UP001610334">
    <property type="component" value="Unassembled WGS sequence"/>
</dbReference>
<evidence type="ECO:0000259" key="4">
    <source>
        <dbReference type="Pfam" id="PF06722"/>
    </source>
</evidence>
<evidence type="ECO:0000259" key="3">
    <source>
        <dbReference type="Pfam" id="PF03446"/>
    </source>
</evidence>
<evidence type="ECO:0000313" key="7">
    <source>
        <dbReference type="Proteomes" id="UP001610334"/>
    </source>
</evidence>
<proteinExistence type="inferred from homology"/>
<evidence type="ECO:0000313" key="6">
    <source>
        <dbReference type="EMBL" id="KAL2808805.1"/>
    </source>
</evidence>
<sequence length="783" mass="84434">MAKPAVLFLTNSELGQATVCLAVAHEFLIRSKHAVHIASFSPLEPAIPHLNAQAAALSQSTASTATFHTVTGRSMVTAYQDNHPENQGFGTHVIGFHGALRAYSVLFEAILPWGPSEYMEAYHSCVKIIRKLQPCIVAVDPIFPQGLDACQTLQCKYVILSPNTVKEHIVQPMLSNLWKFPILCSGYSYPLPWRHILPNACLALTLAVRVSQSSTIKAINERRHAEGLPGSYPISFLTAGDSPLLIASHPEIDFPSFIPNHVTMCGPILRPSPSLSEGCPDLAKWLSQRPTVVANLGSHVCFNSIQTRNVADGLRMLFDAQPKIQVLWKLKPDHREGASDWVAAALTGILDEILDKRVWIEAWLPVEPISILQNRNVRCMVHHGGANSYNEAIRAGVPQVILPVWYDTYDFAQRVEYLGVGLWGSKTSAPAINGPELGEALIRVLHSEESSSMQEKAKSIASKMGNTMASTKVAWIGLGNIGRGMSRNIALKGPQTSPLILYNRTASKAVAFAESITAVKPQAAVVASSSSAAVKEADITFICVGDDPALDQIINAITSDTSVSLKNKIIVDCSTVHPDTSRRTYATLASHGASFIACPVFGAPNAADAGQMVVIPAGSPASISAIKPFLDGVTSKATLDLGPESEKDVGRATLLKVLGNTFILNTVETLAEGLVAAEKSGLGVKAYSEWVSTMFPGPFAKYAERMVTGDYFKREEPLFAVDLARKDLRHAANLAESSGMELKSVKLTDDYLKVVKEEKGEKGDIAGVYGAIRKEAGLPFDNQ</sequence>
<dbReference type="SUPFAM" id="SSF51735">
    <property type="entry name" value="NAD(P)-binding Rossmann-fold domains"/>
    <property type="match status" value="1"/>
</dbReference>
<dbReference type="CDD" id="cd03784">
    <property type="entry name" value="GT1_Gtf-like"/>
    <property type="match status" value="1"/>
</dbReference>
<dbReference type="InterPro" id="IPR029154">
    <property type="entry name" value="HIBADH-like_NADP-bd"/>
</dbReference>
<name>A0ABR4H038_9EURO</name>
<feature type="domain" description="Erythromycin biosynthesis protein CIII-like C-terminal" evidence="4">
    <location>
        <begin position="363"/>
        <end position="462"/>
    </location>
</feature>
<dbReference type="InterPro" id="IPR010610">
    <property type="entry name" value="EryCIII-like_C"/>
</dbReference>
<dbReference type="EMBL" id="JBFXLT010000103">
    <property type="protein sequence ID" value="KAL2808805.1"/>
    <property type="molecule type" value="Genomic_DNA"/>
</dbReference>
<feature type="domain" description="3-hydroxyisobutyrate dehydrogenase-like NAD-binding" evidence="5">
    <location>
        <begin position="650"/>
        <end position="769"/>
    </location>
</feature>
<dbReference type="Gene3D" id="1.10.1040.10">
    <property type="entry name" value="N-(1-d-carboxylethyl)-l-norvaline Dehydrogenase, domain 2"/>
    <property type="match status" value="1"/>
</dbReference>
<dbReference type="Pfam" id="PF03446">
    <property type="entry name" value="NAD_binding_2"/>
    <property type="match status" value="1"/>
</dbReference>
<gene>
    <name evidence="6" type="ORF">BJX63DRAFT_424316</name>
</gene>
<dbReference type="InterPro" id="IPR051265">
    <property type="entry name" value="HIBADH-related_NP60_sf"/>
</dbReference>
<dbReference type="InterPro" id="IPR006115">
    <property type="entry name" value="6PGDH_NADP-bd"/>
</dbReference>
<comment type="caution">
    <text evidence="6">The sequence shown here is derived from an EMBL/GenBank/DDBJ whole genome shotgun (WGS) entry which is preliminary data.</text>
</comment>
<dbReference type="InterPro" id="IPR013328">
    <property type="entry name" value="6PGD_dom2"/>
</dbReference>
<evidence type="ECO:0000256" key="2">
    <source>
        <dbReference type="ARBA" id="ARBA00022679"/>
    </source>
</evidence>